<proteinExistence type="predicted"/>
<dbReference type="GO" id="GO:0006384">
    <property type="term" value="P:transcription initiation at RNA polymerase III promoter"/>
    <property type="evidence" value="ECO:0007669"/>
    <property type="project" value="InterPro"/>
</dbReference>
<dbReference type="PANTHER" id="PTHR15180:SF1">
    <property type="entry name" value="GENERAL TRANSCRIPTION FACTOR 3C POLYPEPTIDE 1"/>
    <property type="match status" value="1"/>
</dbReference>
<dbReference type="PANTHER" id="PTHR15180">
    <property type="entry name" value="GENERAL TRANSCRIPTION FACTOR 3C POLYPEPTIDE 1"/>
    <property type="match status" value="1"/>
</dbReference>
<keyword evidence="1" id="KW-1185">Reference proteome</keyword>
<evidence type="ECO:0000313" key="1">
    <source>
        <dbReference type="Proteomes" id="UP000887575"/>
    </source>
</evidence>
<protein>
    <submittedName>
        <fullName evidence="2">Uncharacterized protein</fullName>
    </submittedName>
</protein>
<organism evidence="1 2">
    <name type="scientific">Mesorhabditis belari</name>
    <dbReference type="NCBI Taxonomy" id="2138241"/>
    <lineage>
        <taxon>Eukaryota</taxon>
        <taxon>Metazoa</taxon>
        <taxon>Ecdysozoa</taxon>
        <taxon>Nematoda</taxon>
        <taxon>Chromadorea</taxon>
        <taxon>Rhabditida</taxon>
        <taxon>Rhabditina</taxon>
        <taxon>Rhabditomorpha</taxon>
        <taxon>Rhabditoidea</taxon>
        <taxon>Rhabditidae</taxon>
        <taxon>Mesorhabditinae</taxon>
        <taxon>Mesorhabditis</taxon>
    </lineage>
</organism>
<dbReference type="AlphaFoldDB" id="A0AAF3FSV0"/>
<dbReference type="GO" id="GO:0000127">
    <property type="term" value="C:transcription factor TFIIIC complex"/>
    <property type="evidence" value="ECO:0007669"/>
    <property type="project" value="InterPro"/>
</dbReference>
<evidence type="ECO:0000313" key="2">
    <source>
        <dbReference type="WBParaSite" id="MBELARI_LOCUS8853"/>
    </source>
</evidence>
<reference evidence="2" key="1">
    <citation type="submission" date="2024-02" db="UniProtKB">
        <authorList>
            <consortium name="WormBaseParasite"/>
        </authorList>
    </citation>
    <scope>IDENTIFICATION</scope>
</reference>
<dbReference type="Proteomes" id="UP000887575">
    <property type="component" value="Unassembled WGS sequence"/>
</dbReference>
<name>A0AAF3FSV0_9BILA</name>
<dbReference type="GO" id="GO:0042791">
    <property type="term" value="P:5S class rRNA transcription by RNA polymerase III"/>
    <property type="evidence" value="ECO:0007669"/>
    <property type="project" value="TreeGrafter"/>
</dbReference>
<dbReference type="InterPro" id="IPR044210">
    <property type="entry name" value="Tfc3-like"/>
</dbReference>
<accession>A0AAF3FSV0</accession>
<dbReference type="GO" id="GO:0003677">
    <property type="term" value="F:DNA binding"/>
    <property type="evidence" value="ECO:0007669"/>
    <property type="project" value="InterPro"/>
</dbReference>
<sequence>MGLGVLAPNPDPKRFTTAHTSVFYISKEGVLYDTSTSERGYAKVSLPLEQYNRYVYQFDDHNQVSLYWHHLRAISQSTPLNFRLELVPGEINPNRHKSYSLGMFDRSTITWDGTTNEITSLEIQPLGPHDGCAGFDSALYLHLKRHWDLSPRPNNVVSWFVSWFRRNGDLAKSTIEQRVVKLQRDWNSVVRSLMPSDMELTRKKRVRASTDFVPSTLAMQSLHLEPKGVRHKKRPLDNVDIISQQNRLNLRCRFSAKERDMLILIRAVGFFLNPVYRFWLDPSAVRDIMHEYVPESGTKTVQSLMAAGVRELVRPNRLAYLQRIVCNLNTFKEMRALRFQLASAPLSSTEDKVKFFKNAFNMANRLLFMEAQPLPSTSANDSVFEIFLASGKAIISSEQTRTQTPVPLRSQRPTSLSHIHHCTTTNVLLSVLIANANCDDQKPGGEYILEQLNPTDINSTLQVLRADGLIARPRVAVTDQTMQYKNQATLSHYFRHFFGHRFHVDLIEQINQIRSYLDDINDNGGELADLEDYAGTVLIATDSFYNKNEIELDIDDALIQMFTEAANQNSTKQIRYLESTDLHLERVHVILTNPDDPDSLPTMKEITSLLDTSIPEDAIQARPLEEWLAEIFTTDADDKEMRSVTMAIQATEAYGVNLSDLQTTTNLPFDKLVPIIEKLRDGFQIIEAGVDTKRYVWHTYADAWTVVVDGKRLCPRPWIQPAGSICLSTARWMLEALLMAVVNKPGIQKKDLQFRFEFALQPVALEQLIKVLTYCEWPFEAAPSQTVVHTLEPTVQAIQRFASIFRDVQLIHLLTSGLQSFATEDLGLNDTNSTGKKDGEPLTIKSSRFLILLGLYILLHGPLRVCTTSFIAAFLLGGASGYQEAGRVYEQTHVGKAYLSQRDALVRRMDYGILKFSINGTKTGVKAMLFGGSIIGITLHVAAYRAHFSPFIFQERFQSQSEEFFASWESLEWPKQLDLRHQLRELQSKADFDAKVRRAMEENPDMWWKAKAIKYGKQLEEQE</sequence>
<dbReference type="WBParaSite" id="MBELARI_LOCUS8853">
    <property type="protein sequence ID" value="MBELARI_LOCUS8853"/>
    <property type="gene ID" value="MBELARI_LOCUS8853"/>
</dbReference>